<evidence type="ECO:0000256" key="5">
    <source>
        <dbReference type="ARBA" id="ARBA00023288"/>
    </source>
</evidence>
<comment type="subcellular location">
    <subcellularLocation>
        <location evidence="7">Endomembrane system</location>
        <topology evidence="7">Lipid-anchor</topology>
        <orientation evidence="7">Cytoplasmic side</orientation>
    </subcellularLocation>
</comment>
<dbReference type="AlphaFoldDB" id="A4RTI6"/>
<evidence type="ECO:0000313" key="11">
    <source>
        <dbReference type="EMBL" id="ABO94358.1"/>
    </source>
</evidence>
<keyword evidence="4" id="KW-0564">Palmitate</keyword>
<dbReference type="PROSITE" id="PS50892">
    <property type="entry name" value="V_SNARE"/>
    <property type="match status" value="1"/>
</dbReference>
<dbReference type="GO" id="GO:0005794">
    <property type="term" value="C:Golgi apparatus"/>
    <property type="evidence" value="ECO:0007669"/>
    <property type="project" value="TreeGrafter"/>
</dbReference>
<dbReference type="OMA" id="MINEIYM"/>
<dbReference type="Gene3D" id="3.30.450.50">
    <property type="entry name" value="Longin domain"/>
    <property type="match status" value="1"/>
</dbReference>
<keyword evidence="6" id="KW-0636">Prenylation</keyword>
<evidence type="ECO:0000259" key="10">
    <source>
        <dbReference type="PROSITE" id="PS50892"/>
    </source>
</evidence>
<reference evidence="11 12" key="1">
    <citation type="journal article" date="2007" name="Proc. Natl. Acad. Sci. U.S.A.">
        <title>The tiny eukaryote Ostreococcus provides genomic insights into the paradox of plankton speciation.</title>
        <authorList>
            <person name="Palenik B."/>
            <person name="Grimwood J."/>
            <person name="Aerts A."/>
            <person name="Rouze P."/>
            <person name="Salamov A."/>
            <person name="Putnam N."/>
            <person name="Dupont C."/>
            <person name="Jorgensen R."/>
            <person name="Derelle E."/>
            <person name="Rombauts S."/>
            <person name="Zhou K."/>
            <person name="Otillar R."/>
            <person name="Merchant S.S."/>
            <person name="Podell S."/>
            <person name="Gaasterland T."/>
            <person name="Napoli C."/>
            <person name="Gendler K."/>
            <person name="Manuell A."/>
            <person name="Tai V."/>
            <person name="Vallon O."/>
            <person name="Piganeau G."/>
            <person name="Jancek S."/>
            <person name="Heijde M."/>
            <person name="Jabbari K."/>
            <person name="Bowler C."/>
            <person name="Lohr M."/>
            <person name="Robbens S."/>
            <person name="Werner G."/>
            <person name="Dubchak I."/>
            <person name="Pazour G.J."/>
            <person name="Ren Q."/>
            <person name="Paulsen I."/>
            <person name="Delwiche C."/>
            <person name="Schmutz J."/>
            <person name="Rokhsar D."/>
            <person name="Van de Peer Y."/>
            <person name="Moreau H."/>
            <person name="Grigoriev I.V."/>
        </authorList>
    </citation>
    <scope>NUCLEOTIDE SEQUENCE [LARGE SCALE GENOMIC DNA]</scope>
    <source>
        <strain evidence="11 12">CCE9901</strain>
    </source>
</reference>
<evidence type="ECO:0000256" key="3">
    <source>
        <dbReference type="ARBA" id="ARBA00023136"/>
    </source>
</evidence>
<evidence type="ECO:0000256" key="2">
    <source>
        <dbReference type="ARBA" id="ARBA00022481"/>
    </source>
</evidence>
<dbReference type="GO" id="GO:0005484">
    <property type="term" value="F:SNAP receptor activity"/>
    <property type="evidence" value="ECO:0007669"/>
    <property type="project" value="TreeGrafter"/>
</dbReference>
<dbReference type="GeneID" id="5000415"/>
<dbReference type="SUPFAM" id="SSF58038">
    <property type="entry name" value="SNARE fusion complex"/>
    <property type="match status" value="1"/>
</dbReference>
<keyword evidence="12" id="KW-1185">Reference proteome</keyword>
<name>A4RTI6_OSTLU</name>
<feature type="domain" description="Longin" evidence="9">
    <location>
        <begin position="7"/>
        <end position="108"/>
    </location>
</feature>
<dbReference type="Gramene" id="ABO94358">
    <property type="protein sequence ID" value="ABO94358"/>
    <property type="gene ID" value="OSTLU_14089"/>
</dbReference>
<dbReference type="GO" id="GO:0006888">
    <property type="term" value="P:endoplasmic reticulum to Golgi vesicle-mediated transport"/>
    <property type="evidence" value="ECO:0007669"/>
    <property type="project" value="TreeGrafter"/>
</dbReference>
<dbReference type="Gene3D" id="1.20.5.110">
    <property type="match status" value="1"/>
</dbReference>
<dbReference type="CDD" id="cd14824">
    <property type="entry name" value="Longin"/>
    <property type="match status" value="1"/>
</dbReference>
<accession>A4RTI6</accession>
<keyword evidence="5" id="KW-0449">Lipoprotein</keyword>
<evidence type="ECO:0000256" key="7">
    <source>
        <dbReference type="ARBA" id="ARBA00046278"/>
    </source>
</evidence>
<dbReference type="Pfam" id="PF00957">
    <property type="entry name" value="Synaptobrevin"/>
    <property type="match status" value="1"/>
</dbReference>
<evidence type="ECO:0000259" key="9">
    <source>
        <dbReference type="PROSITE" id="PS50859"/>
    </source>
</evidence>
<dbReference type="PROSITE" id="PS50859">
    <property type="entry name" value="LONGIN"/>
    <property type="match status" value="1"/>
</dbReference>
<protein>
    <submittedName>
        <fullName evidence="11">Uncharacterized protein</fullName>
    </submittedName>
</protein>
<proteinExistence type="inferred from homology"/>
<sequence>MKVTALTLWKSNGADDDPSFLGGATDVAEFGFFQRASVREMLIFISRTVAKRTPLGARQSVQQDAYMVHVSNKSGLVAVAVMDEEYPSRSAFCVLGKMMDEYESANGEGANEAWRAVREDKPEGGRASEMLEEMLVKYQDPSAADKILKIQRELDDTKVVLHKTIDSVLARGEKLDNLVDKSTDLSLASQMFYKQAKKQNQCCTMM</sequence>
<dbReference type="SMART" id="SM01270">
    <property type="entry name" value="Longin"/>
    <property type="match status" value="1"/>
</dbReference>
<dbReference type="Proteomes" id="UP000001568">
    <property type="component" value="Chromosome 2"/>
</dbReference>
<dbReference type="KEGG" id="olu:OSTLU_14089"/>
<feature type="domain" description="V-SNARE coiled-coil homology" evidence="10">
    <location>
        <begin position="146"/>
        <end position="206"/>
    </location>
</feature>
<dbReference type="SUPFAM" id="SSF64356">
    <property type="entry name" value="SNARE-like"/>
    <property type="match status" value="1"/>
</dbReference>
<dbReference type="RefSeq" id="XP_001416066.1">
    <property type="nucleotide sequence ID" value="XM_001416029.1"/>
</dbReference>
<dbReference type="InterPro" id="IPR045848">
    <property type="entry name" value="R-SNARE_YKT6"/>
</dbReference>
<keyword evidence="8" id="KW-0175">Coiled coil</keyword>
<dbReference type="Pfam" id="PF13774">
    <property type="entry name" value="Longin"/>
    <property type="match status" value="1"/>
</dbReference>
<evidence type="ECO:0000256" key="4">
    <source>
        <dbReference type="ARBA" id="ARBA00023139"/>
    </source>
</evidence>
<organism evidence="11 12">
    <name type="scientific">Ostreococcus lucimarinus (strain CCE9901)</name>
    <dbReference type="NCBI Taxonomy" id="436017"/>
    <lineage>
        <taxon>Eukaryota</taxon>
        <taxon>Viridiplantae</taxon>
        <taxon>Chlorophyta</taxon>
        <taxon>Mamiellophyceae</taxon>
        <taxon>Mamiellales</taxon>
        <taxon>Bathycoccaceae</taxon>
        <taxon>Ostreococcus</taxon>
    </lineage>
</organism>
<dbReference type="eggNOG" id="KOG0861">
    <property type="taxonomic scope" value="Eukaryota"/>
</dbReference>
<dbReference type="CDD" id="cd15867">
    <property type="entry name" value="R-SNARE_YKT6"/>
    <property type="match status" value="1"/>
</dbReference>
<keyword evidence="3" id="KW-0472">Membrane</keyword>
<dbReference type="InterPro" id="IPR010908">
    <property type="entry name" value="Longin_dom"/>
</dbReference>
<dbReference type="PANTHER" id="PTHR45806">
    <property type="entry name" value="SYNAPTOBREVIN HOMOLOG YKT6"/>
    <property type="match status" value="1"/>
</dbReference>
<dbReference type="STRING" id="436017.A4RTI6"/>
<dbReference type="InterPro" id="IPR011012">
    <property type="entry name" value="Longin-like_dom_sf"/>
</dbReference>
<evidence type="ECO:0000256" key="6">
    <source>
        <dbReference type="ARBA" id="ARBA00023289"/>
    </source>
</evidence>
<dbReference type="EMBL" id="CP000582">
    <property type="protein sequence ID" value="ABO94358.1"/>
    <property type="molecule type" value="Genomic_DNA"/>
</dbReference>
<evidence type="ECO:0000256" key="1">
    <source>
        <dbReference type="ARBA" id="ARBA00008025"/>
    </source>
</evidence>
<gene>
    <name evidence="11" type="ORF">OSTLU_14089</name>
</gene>
<dbReference type="OrthoDB" id="27923at2759"/>
<dbReference type="PANTHER" id="PTHR45806:SF1">
    <property type="entry name" value="SYNAPTOBREVIN HOMOLOG YKT6"/>
    <property type="match status" value="1"/>
</dbReference>
<dbReference type="HOGENOM" id="CLU_074848_2_0_1"/>
<dbReference type="InterPro" id="IPR042855">
    <property type="entry name" value="V_SNARE_CC"/>
</dbReference>
<evidence type="ECO:0000313" key="12">
    <source>
        <dbReference type="Proteomes" id="UP000001568"/>
    </source>
</evidence>
<evidence type="ECO:0000256" key="8">
    <source>
        <dbReference type="PROSITE-ProRule" id="PRU00290"/>
    </source>
</evidence>
<comment type="similarity">
    <text evidence="1">Belongs to the synaptobrevin family.</text>
</comment>
<keyword evidence="2" id="KW-0488">Methylation</keyword>